<evidence type="ECO:0000313" key="3">
    <source>
        <dbReference type="Proteomes" id="UP000436088"/>
    </source>
</evidence>
<dbReference type="Pfam" id="PF04727">
    <property type="entry name" value="ELMO_CED12"/>
    <property type="match status" value="1"/>
</dbReference>
<name>A0A6A2Y2L3_HIBSY</name>
<protein>
    <recommendedName>
        <fullName evidence="1">ELMO domain-containing protein</fullName>
    </recommendedName>
</protein>
<keyword evidence="3" id="KW-1185">Reference proteome</keyword>
<sequence>MSDLPWVTFATLSSASFTLMSRGNRLNRIASLYAQCACFLLSPIPSLTSNAMAGLQLWIGGVYLVPFDTYSGIKDFRRFNSKYRYLLMRLVLTIRNLLGCVWFTECKITNGNESHIPSSKHLLRELWHIAFPNVARKGLVSQQWKEMGWQGPNPSTDFRACGFISLENLLFYGRTYPDTGLTSIQLIVPVAPVSTVLRPEPLKSHLDILVYVSSNDGDVPNLMAIT</sequence>
<feature type="domain" description="ELMO" evidence="1">
    <location>
        <begin position="118"/>
        <end position="226"/>
    </location>
</feature>
<gene>
    <name evidence="2" type="ORF">F3Y22_tig00112225pilonHSYRG00073</name>
</gene>
<dbReference type="PANTHER" id="PTHR12771">
    <property type="entry name" value="ENGULFMENT AND CELL MOTILITY"/>
    <property type="match status" value="1"/>
</dbReference>
<dbReference type="AlphaFoldDB" id="A0A6A2Y2L3"/>
<reference evidence="2" key="1">
    <citation type="submission" date="2019-09" db="EMBL/GenBank/DDBJ databases">
        <title>Draft genome information of white flower Hibiscus syriacus.</title>
        <authorList>
            <person name="Kim Y.-M."/>
        </authorList>
    </citation>
    <scope>NUCLEOTIDE SEQUENCE [LARGE SCALE GENOMIC DNA]</scope>
    <source>
        <strain evidence="2">YM2019G1</strain>
    </source>
</reference>
<evidence type="ECO:0000259" key="1">
    <source>
        <dbReference type="PROSITE" id="PS51335"/>
    </source>
</evidence>
<proteinExistence type="predicted"/>
<accession>A0A6A2Y2L3</accession>
<dbReference type="InterPro" id="IPR050868">
    <property type="entry name" value="ELMO_domain-containing"/>
</dbReference>
<dbReference type="PANTHER" id="PTHR12771:SF3">
    <property type="entry name" value="ELMO_CED-12 FAMILY PROTEIN"/>
    <property type="match status" value="1"/>
</dbReference>
<dbReference type="EMBL" id="VEPZ02001522">
    <property type="protein sequence ID" value="KAE8669706.1"/>
    <property type="molecule type" value="Genomic_DNA"/>
</dbReference>
<evidence type="ECO:0000313" key="2">
    <source>
        <dbReference type="EMBL" id="KAE8669706.1"/>
    </source>
</evidence>
<dbReference type="PROSITE" id="PS51335">
    <property type="entry name" value="ELMO"/>
    <property type="match status" value="1"/>
</dbReference>
<comment type="caution">
    <text evidence="2">The sequence shown here is derived from an EMBL/GenBank/DDBJ whole genome shotgun (WGS) entry which is preliminary data.</text>
</comment>
<dbReference type="InterPro" id="IPR006816">
    <property type="entry name" value="ELMO_dom"/>
</dbReference>
<organism evidence="2 3">
    <name type="scientific">Hibiscus syriacus</name>
    <name type="common">Rose of Sharon</name>
    <dbReference type="NCBI Taxonomy" id="106335"/>
    <lineage>
        <taxon>Eukaryota</taxon>
        <taxon>Viridiplantae</taxon>
        <taxon>Streptophyta</taxon>
        <taxon>Embryophyta</taxon>
        <taxon>Tracheophyta</taxon>
        <taxon>Spermatophyta</taxon>
        <taxon>Magnoliopsida</taxon>
        <taxon>eudicotyledons</taxon>
        <taxon>Gunneridae</taxon>
        <taxon>Pentapetalae</taxon>
        <taxon>rosids</taxon>
        <taxon>malvids</taxon>
        <taxon>Malvales</taxon>
        <taxon>Malvaceae</taxon>
        <taxon>Malvoideae</taxon>
        <taxon>Hibiscus</taxon>
    </lineage>
</organism>
<dbReference type="Proteomes" id="UP000436088">
    <property type="component" value="Unassembled WGS sequence"/>
</dbReference>